<dbReference type="KEGG" id="spar:SPRG_12090"/>
<proteinExistence type="predicted"/>
<dbReference type="OrthoDB" id="10544438at2759"/>
<dbReference type="Proteomes" id="UP000030745">
    <property type="component" value="Unassembled WGS sequence"/>
</dbReference>
<sequence length="192" mass="21288">MSPAGMRQGVCLELAEVIQCSLKRQLDDSVESLVVAVEDVLCDAPPEVRHAAGGAFDVFHKSMGYRSWSRSSRARCFRTSCRACSRRRWPCPTSKPSRALRPSRVLHYHIDRSLQALFNNTVSVVTSRPDDDRVAAIQHSVRAVALSVEAAGVQWLAAEICKYCETNIAETRYLACWLIAALSQSATVSYVE</sequence>
<name>A0A067C6U7_SAPPC</name>
<organism evidence="3 4">
    <name type="scientific">Saprolegnia parasitica (strain CBS 223.65)</name>
    <dbReference type="NCBI Taxonomy" id="695850"/>
    <lineage>
        <taxon>Eukaryota</taxon>
        <taxon>Sar</taxon>
        <taxon>Stramenopiles</taxon>
        <taxon>Oomycota</taxon>
        <taxon>Saprolegniomycetes</taxon>
        <taxon>Saprolegniales</taxon>
        <taxon>Saprolegniaceae</taxon>
        <taxon>Saprolegnia</taxon>
    </lineage>
</organism>
<keyword evidence="4" id="KW-1185">Reference proteome</keyword>
<dbReference type="Pfam" id="PF23271">
    <property type="entry name" value="HEAT_GCN1"/>
    <property type="match status" value="1"/>
</dbReference>
<reference evidence="3 4" key="1">
    <citation type="journal article" date="2013" name="PLoS Genet.">
        <title>Distinctive expansion of potential virulence genes in the genome of the oomycete fish pathogen Saprolegnia parasitica.</title>
        <authorList>
            <person name="Jiang R.H."/>
            <person name="de Bruijn I."/>
            <person name="Haas B.J."/>
            <person name="Belmonte R."/>
            <person name="Lobach L."/>
            <person name="Christie J."/>
            <person name="van den Ackerveken G."/>
            <person name="Bottin A."/>
            <person name="Bulone V."/>
            <person name="Diaz-Moreno S.M."/>
            <person name="Dumas B."/>
            <person name="Fan L."/>
            <person name="Gaulin E."/>
            <person name="Govers F."/>
            <person name="Grenville-Briggs L.J."/>
            <person name="Horner N.R."/>
            <person name="Levin J.Z."/>
            <person name="Mammella M."/>
            <person name="Meijer H.J."/>
            <person name="Morris P."/>
            <person name="Nusbaum C."/>
            <person name="Oome S."/>
            <person name="Phillips A.J."/>
            <person name="van Rooyen D."/>
            <person name="Rzeszutek E."/>
            <person name="Saraiva M."/>
            <person name="Secombes C.J."/>
            <person name="Seidl M.F."/>
            <person name="Snel B."/>
            <person name="Stassen J.H."/>
            <person name="Sykes S."/>
            <person name="Tripathy S."/>
            <person name="van den Berg H."/>
            <person name="Vega-Arreguin J.C."/>
            <person name="Wawra S."/>
            <person name="Young S.K."/>
            <person name="Zeng Q."/>
            <person name="Dieguez-Uribeondo J."/>
            <person name="Russ C."/>
            <person name="Tyler B.M."/>
            <person name="van West P."/>
        </authorList>
    </citation>
    <scope>NUCLEOTIDE SEQUENCE [LARGE SCALE GENOMIC DNA]</scope>
    <source>
        <strain evidence="3 4">CBS 223.65</strain>
    </source>
</reference>
<dbReference type="InterPro" id="IPR011989">
    <property type="entry name" value="ARM-like"/>
</dbReference>
<accession>A0A067C6U7</accession>
<protein>
    <recommendedName>
        <fullName evidence="2">Stalled ribosome sensor GCN1-like HEAT repeats region domain-containing protein</fullName>
    </recommendedName>
</protein>
<dbReference type="RefSeq" id="XP_012206988.1">
    <property type="nucleotide sequence ID" value="XM_012351598.1"/>
</dbReference>
<evidence type="ECO:0000313" key="3">
    <source>
        <dbReference type="EMBL" id="KDO22251.1"/>
    </source>
</evidence>
<feature type="domain" description="Stalled ribosome sensor GCN1-like HEAT repeats region" evidence="2">
    <location>
        <begin position="105"/>
        <end position="190"/>
    </location>
</feature>
<evidence type="ECO:0000313" key="4">
    <source>
        <dbReference type="Proteomes" id="UP000030745"/>
    </source>
</evidence>
<evidence type="ECO:0000259" key="2">
    <source>
        <dbReference type="Pfam" id="PF23271"/>
    </source>
</evidence>
<dbReference type="VEuPathDB" id="FungiDB:SPRG_12090"/>
<keyword evidence="1" id="KW-0677">Repeat</keyword>
<evidence type="ECO:0000256" key="1">
    <source>
        <dbReference type="ARBA" id="ARBA00022737"/>
    </source>
</evidence>
<dbReference type="AlphaFoldDB" id="A0A067C6U7"/>
<gene>
    <name evidence="3" type="ORF">SPRG_12090</name>
</gene>
<dbReference type="STRING" id="695850.A0A067C6U7"/>
<dbReference type="GeneID" id="24134085"/>
<dbReference type="EMBL" id="KK583271">
    <property type="protein sequence ID" value="KDO22251.1"/>
    <property type="molecule type" value="Genomic_DNA"/>
</dbReference>
<dbReference type="InterPro" id="IPR057546">
    <property type="entry name" value="HEAT_GCN1"/>
</dbReference>
<dbReference type="Gene3D" id="1.25.10.10">
    <property type="entry name" value="Leucine-rich Repeat Variant"/>
    <property type="match status" value="1"/>
</dbReference>